<protein>
    <recommendedName>
        <fullName evidence="2">FAD-dependent oxidoreductase domain-containing protein 1</fullName>
    </recommendedName>
</protein>
<evidence type="ECO:0000259" key="4">
    <source>
        <dbReference type="Pfam" id="PF01266"/>
    </source>
</evidence>
<evidence type="ECO:0000256" key="3">
    <source>
        <dbReference type="ARBA" id="ARBA00046185"/>
    </source>
</evidence>
<proteinExistence type="predicted"/>
<dbReference type="GO" id="GO:0032981">
    <property type="term" value="P:mitochondrial respiratory chain complex I assembly"/>
    <property type="evidence" value="ECO:0007669"/>
    <property type="project" value="TreeGrafter"/>
</dbReference>
<organism evidence="5 6">
    <name type="scientific">Rostratula benghalensis</name>
    <name type="common">greater painted-snipe</name>
    <dbReference type="NCBI Taxonomy" id="118793"/>
    <lineage>
        <taxon>Eukaryota</taxon>
        <taxon>Metazoa</taxon>
        <taxon>Chordata</taxon>
        <taxon>Craniata</taxon>
        <taxon>Vertebrata</taxon>
        <taxon>Euteleostomi</taxon>
        <taxon>Archelosauria</taxon>
        <taxon>Archosauria</taxon>
        <taxon>Dinosauria</taxon>
        <taxon>Saurischia</taxon>
        <taxon>Theropoda</taxon>
        <taxon>Coelurosauria</taxon>
        <taxon>Aves</taxon>
        <taxon>Neognathae</taxon>
        <taxon>Neoaves</taxon>
        <taxon>Charadriiformes</taxon>
        <taxon>Rostratulidae</taxon>
        <taxon>Rostratula</taxon>
    </lineage>
</organism>
<dbReference type="Pfam" id="PF01266">
    <property type="entry name" value="DAO"/>
    <property type="match status" value="1"/>
</dbReference>
<keyword evidence="6" id="KW-1185">Reference proteome</keyword>
<dbReference type="InterPro" id="IPR036188">
    <property type="entry name" value="FAD/NAD-bd_sf"/>
</dbReference>
<feature type="non-terminal residue" evidence="5">
    <location>
        <position position="1"/>
    </location>
</feature>
<feature type="non-terminal residue" evidence="5">
    <location>
        <position position="448"/>
    </location>
</feature>
<comment type="function">
    <text evidence="3">Required for the assembly of the mitochondrial membrane respiratory chain NADH dehydrogenase (Complex I). Involved in mid-late stages of complex I assembly.</text>
</comment>
<keyword evidence="1" id="KW-0560">Oxidoreductase</keyword>
<sequence length="448" mass="49338">ELGQGLRRVGQTLKAQVPTWGGREGGWTPPGLPLGPRPPEEADVVVVGGGVVGWSVAYWLKVLEGRRQGMKVLVVERDPTYSQASTVLSVGGIRQQFSLPENIQMSRFSAAFLRDINEYLGVPNEPPIDIQFQPSGYLFLAPLRSAAALEATVHLQREEGAQVALLSPSQLKEKFPWIDTEDVALASYGLEDEGWFDPWTLLNAFRRKATSLGVQSCSGEVRVSVTPPRPRTPPPLQIHMPDSLEYQPVSCAIVVNAAGAWAGKLLEMAGLPEELCPPLPIQPRKRYVYSWHCPDGPGFSCPLLVDTTGAYFRRDGIAGNYLGGMSPPEEEEPDPGDLSVDNQYFQEQVWPRLARRVPAFQSLRLRGSWAGYYDHNSFDRNGVLGPHPKLENLYLAAGFSGHGLQHAPAAGRAVAELVVKGQYESLDLRRLGWRRMAEGERLEEEGVV</sequence>
<dbReference type="InterPro" id="IPR006076">
    <property type="entry name" value="FAD-dep_OxRdtase"/>
</dbReference>
<accession>A0A7L0DM89</accession>
<dbReference type="Gene3D" id="3.30.9.10">
    <property type="entry name" value="D-Amino Acid Oxidase, subunit A, domain 2"/>
    <property type="match status" value="1"/>
</dbReference>
<dbReference type="Proteomes" id="UP000545435">
    <property type="component" value="Unassembled WGS sequence"/>
</dbReference>
<name>A0A7L0DM89_9CHAR</name>
<feature type="domain" description="FAD dependent oxidoreductase" evidence="4">
    <location>
        <begin position="43"/>
        <end position="417"/>
    </location>
</feature>
<evidence type="ECO:0000313" key="6">
    <source>
        <dbReference type="Proteomes" id="UP000545435"/>
    </source>
</evidence>
<dbReference type="EMBL" id="VXAI01000682">
    <property type="protein sequence ID" value="NXJ71800.1"/>
    <property type="molecule type" value="Genomic_DNA"/>
</dbReference>
<dbReference type="GO" id="GO:0005739">
    <property type="term" value="C:mitochondrion"/>
    <property type="evidence" value="ECO:0007669"/>
    <property type="project" value="GOC"/>
</dbReference>
<dbReference type="PANTHER" id="PTHR13847">
    <property type="entry name" value="SARCOSINE DEHYDROGENASE-RELATED"/>
    <property type="match status" value="1"/>
</dbReference>
<dbReference type="Gene3D" id="3.50.50.60">
    <property type="entry name" value="FAD/NAD(P)-binding domain"/>
    <property type="match status" value="1"/>
</dbReference>
<evidence type="ECO:0000313" key="5">
    <source>
        <dbReference type="EMBL" id="NXJ71800.1"/>
    </source>
</evidence>
<dbReference type="SUPFAM" id="SSF51905">
    <property type="entry name" value="FAD/NAD(P)-binding domain"/>
    <property type="match status" value="1"/>
</dbReference>
<dbReference type="AlphaFoldDB" id="A0A7L0DM89"/>
<evidence type="ECO:0000256" key="1">
    <source>
        <dbReference type="ARBA" id="ARBA00023002"/>
    </source>
</evidence>
<evidence type="ECO:0000256" key="2">
    <source>
        <dbReference type="ARBA" id="ARBA00039785"/>
    </source>
</evidence>
<gene>
    <name evidence="5" type="primary">Foxred1</name>
    <name evidence="5" type="ORF">ROSBEN_R08422</name>
</gene>
<reference evidence="5 6" key="1">
    <citation type="submission" date="2019-09" db="EMBL/GenBank/DDBJ databases">
        <title>Bird 10,000 Genomes (B10K) Project - Family phase.</title>
        <authorList>
            <person name="Zhang G."/>
        </authorList>
    </citation>
    <scope>NUCLEOTIDE SEQUENCE [LARGE SCALE GENOMIC DNA]</scope>
    <source>
        <strain evidence="5">B10K-DU-006-20</strain>
        <tissue evidence="5">Mixed tissue sample</tissue>
    </source>
</reference>
<dbReference type="PANTHER" id="PTHR13847:SF287">
    <property type="entry name" value="FAD-DEPENDENT OXIDOREDUCTASE DOMAIN-CONTAINING PROTEIN 1"/>
    <property type="match status" value="1"/>
</dbReference>
<dbReference type="GO" id="GO:0016491">
    <property type="term" value="F:oxidoreductase activity"/>
    <property type="evidence" value="ECO:0007669"/>
    <property type="project" value="UniProtKB-KW"/>
</dbReference>
<comment type="caution">
    <text evidence="5">The sequence shown here is derived from an EMBL/GenBank/DDBJ whole genome shotgun (WGS) entry which is preliminary data.</text>
</comment>